<dbReference type="PANTHER" id="PTHR35393:SF1">
    <property type="entry name" value="SNOAL-LIKE DOMAIN-CONTAINING PROTEIN"/>
    <property type="match status" value="1"/>
</dbReference>
<evidence type="ECO:0000259" key="3">
    <source>
        <dbReference type="Pfam" id="PF24840"/>
    </source>
</evidence>
<keyword evidence="5" id="KW-1185">Reference proteome</keyword>
<feature type="compositionally biased region" description="Polar residues" evidence="1">
    <location>
        <begin position="124"/>
        <end position="144"/>
    </location>
</feature>
<sequence>PVRDIRGVIRSLAQGTPAEQQETINRYFLPSASFTHPFVRVPSFANKTVPLLGEVNSRMLILAIYKWYKLLSPQITLQIESTVFDQRANLLYVTLSQTFSLWFLPFHKSPVRLVTLLHLVPEQQQPSSNSHSNTNAIKNGTASSPDLPALGDAPTEPSFAEVASLETDTALEAEKATKVHTRLAPSSTASSPSGTSSESRKYRIAQQEDLYQVNEFIKFVLMTPGAMVWGWFQLVSAVWCVIGVLVLGLVGRVFGM</sequence>
<feature type="transmembrane region" description="Helical" evidence="2">
    <location>
        <begin position="228"/>
        <end position="250"/>
    </location>
</feature>
<feature type="compositionally biased region" description="Low complexity" evidence="1">
    <location>
        <begin position="184"/>
        <end position="197"/>
    </location>
</feature>
<feature type="non-terminal residue" evidence="4">
    <location>
        <position position="1"/>
    </location>
</feature>
<dbReference type="InterPro" id="IPR057514">
    <property type="entry name" value="NTF2_SigF"/>
</dbReference>
<keyword evidence="2" id="KW-0472">Membrane</keyword>
<feature type="domain" description="SigF-like NTF2-like" evidence="3">
    <location>
        <begin position="1"/>
        <end position="121"/>
    </location>
</feature>
<dbReference type="EMBL" id="JAULSU010000002">
    <property type="protein sequence ID" value="KAK0627201.1"/>
    <property type="molecule type" value="Genomic_DNA"/>
</dbReference>
<evidence type="ECO:0000313" key="4">
    <source>
        <dbReference type="EMBL" id="KAK0627201.1"/>
    </source>
</evidence>
<keyword evidence="2" id="KW-1133">Transmembrane helix</keyword>
<gene>
    <name evidence="4" type="ORF">B0T14DRAFT_403514</name>
</gene>
<protein>
    <recommendedName>
        <fullName evidence="3">SigF-like NTF2-like domain-containing protein</fullName>
    </recommendedName>
</protein>
<dbReference type="AlphaFoldDB" id="A0AA40C6D2"/>
<feature type="region of interest" description="Disordered" evidence="1">
    <location>
        <begin position="124"/>
        <end position="150"/>
    </location>
</feature>
<dbReference type="Pfam" id="PF24840">
    <property type="entry name" value="NTF2_SigF"/>
    <property type="match status" value="1"/>
</dbReference>
<feature type="non-terminal residue" evidence="4">
    <location>
        <position position="256"/>
    </location>
</feature>
<evidence type="ECO:0000256" key="1">
    <source>
        <dbReference type="SAM" id="MobiDB-lite"/>
    </source>
</evidence>
<dbReference type="PANTHER" id="PTHR35393">
    <property type="entry name" value="CHROMOSOME 1, WHOLE GENOME SHOTGUN SEQUENCE"/>
    <property type="match status" value="1"/>
</dbReference>
<evidence type="ECO:0000313" key="5">
    <source>
        <dbReference type="Proteomes" id="UP001175000"/>
    </source>
</evidence>
<reference evidence="4" key="1">
    <citation type="submission" date="2023-06" db="EMBL/GenBank/DDBJ databases">
        <title>Genome-scale phylogeny and comparative genomics of the fungal order Sordariales.</title>
        <authorList>
            <consortium name="Lawrence Berkeley National Laboratory"/>
            <person name="Hensen N."/>
            <person name="Bonometti L."/>
            <person name="Westerberg I."/>
            <person name="Brannstrom I.O."/>
            <person name="Guillou S."/>
            <person name="Cros-Aarteil S."/>
            <person name="Calhoun S."/>
            <person name="Haridas S."/>
            <person name="Kuo A."/>
            <person name="Mondo S."/>
            <person name="Pangilinan J."/>
            <person name="Riley R."/>
            <person name="Labutti K."/>
            <person name="Andreopoulos B."/>
            <person name="Lipzen A."/>
            <person name="Chen C."/>
            <person name="Yanf M."/>
            <person name="Daum C."/>
            <person name="Ng V."/>
            <person name="Clum A."/>
            <person name="Steindorff A."/>
            <person name="Ohm R."/>
            <person name="Martin F."/>
            <person name="Silar P."/>
            <person name="Natvig D."/>
            <person name="Lalanne C."/>
            <person name="Gautier V."/>
            <person name="Ament-Velasquez S.L."/>
            <person name="Kruys A."/>
            <person name="Hutchinson M.I."/>
            <person name="Powell A.J."/>
            <person name="Barry K."/>
            <person name="Miller A.N."/>
            <person name="Grigoriev I.V."/>
            <person name="Debuchy R."/>
            <person name="Gladieux P."/>
            <person name="Thoren M.H."/>
            <person name="Johannesson H."/>
        </authorList>
    </citation>
    <scope>NUCLEOTIDE SEQUENCE</scope>
    <source>
        <strain evidence="4">CBS 606.72</strain>
    </source>
</reference>
<accession>A0AA40C6D2</accession>
<evidence type="ECO:0000256" key="2">
    <source>
        <dbReference type="SAM" id="Phobius"/>
    </source>
</evidence>
<keyword evidence="2" id="KW-0812">Transmembrane</keyword>
<name>A0AA40C6D2_9PEZI</name>
<dbReference type="Proteomes" id="UP001175000">
    <property type="component" value="Unassembled WGS sequence"/>
</dbReference>
<feature type="region of interest" description="Disordered" evidence="1">
    <location>
        <begin position="176"/>
        <end position="199"/>
    </location>
</feature>
<proteinExistence type="predicted"/>
<comment type="caution">
    <text evidence="4">The sequence shown here is derived from an EMBL/GenBank/DDBJ whole genome shotgun (WGS) entry which is preliminary data.</text>
</comment>
<organism evidence="4 5">
    <name type="scientific">Immersiella caudata</name>
    <dbReference type="NCBI Taxonomy" id="314043"/>
    <lineage>
        <taxon>Eukaryota</taxon>
        <taxon>Fungi</taxon>
        <taxon>Dikarya</taxon>
        <taxon>Ascomycota</taxon>
        <taxon>Pezizomycotina</taxon>
        <taxon>Sordariomycetes</taxon>
        <taxon>Sordariomycetidae</taxon>
        <taxon>Sordariales</taxon>
        <taxon>Lasiosphaeriaceae</taxon>
        <taxon>Immersiella</taxon>
    </lineage>
</organism>